<feature type="domain" description="Sensor histidine kinase NatK-like C-terminal" evidence="1">
    <location>
        <begin position="109"/>
        <end position="208"/>
    </location>
</feature>
<keyword evidence="3" id="KW-1185">Reference proteome</keyword>
<gene>
    <name evidence="2" type="ORF">WMO39_04535</name>
</gene>
<proteinExistence type="predicted"/>
<dbReference type="SUPFAM" id="SSF55874">
    <property type="entry name" value="ATPase domain of HSP90 chaperone/DNA topoisomerase II/histidine kinase"/>
    <property type="match status" value="1"/>
</dbReference>
<evidence type="ECO:0000313" key="3">
    <source>
        <dbReference type="Proteomes" id="UP001490816"/>
    </source>
</evidence>
<protein>
    <submittedName>
        <fullName evidence="2">GHKL domain-containing protein</fullName>
    </submittedName>
</protein>
<evidence type="ECO:0000259" key="1">
    <source>
        <dbReference type="Pfam" id="PF14501"/>
    </source>
</evidence>
<reference evidence="2 3" key="1">
    <citation type="submission" date="2024-03" db="EMBL/GenBank/DDBJ databases">
        <title>Human intestinal bacterial collection.</title>
        <authorList>
            <person name="Pauvert C."/>
            <person name="Hitch T.C.A."/>
            <person name="Clavel T."/>
        </authorList>
    </citation>
    <scope>NUCLEOTIDE SEQUENCE [LARGE SCALE GENOMIC DNA]</scope>
    <source>
        <strain evidence="2 3">CLA-JM-H38</strain>
    </source>
</reference>
<dbReference type="Pfam" id="PF14501">
    <property type="entry name" value="HATPase_c_5"/>
    <property type="match status" value="1"/>
</dbReference>
<sequence length="213" mass="24586">MKLEYERQKEKSTAEYYNLLNEQNENSKIVMHDIKRHLNAIKSIAKDKSVTEYIDDFIEDFSINKSVDYCNNPMVNSIVNRYKSFCDKFGVKMNIDIRSADFSFMSEPDITALLDNLLENAVEAAQNTENGFIDFSAFVRKNKYLSIQLTNSVKNIVAVKNNRIASSKKSDAIHGTGLKSIKRVVKKYDGEINMKFNEDDMTFTSNIVFEIRR</sequence>
<dbReference type="Proteomes" id="UP001490816">
    <property type="component" value="Unassembled WGS sequence"/>
</dbReference>
<dbReference type="Gene3D" id="3.30.565.10">
    <property type="entry name" value="Histidine kinase-like ATPase, C-terminal domain"/>
    <property type="match status" value="1"/>
</dbReference>
<evidence type="ECO:0000313" key="2">
    <source>
        <dbReference type="EMBL" id="MEQ2469602.1"/>
    </source>
</evidence>
<accession>A0ABV1F887</accession>
<dbReference type="EMBL" id="JBBMEZ010000009">
    <property type="protein sequence ID" value="MEQ2469602.1"/>
    <property type="molecule type" value="Genomic_DNA"/>
</dbReference>
<dbReference type="InterPro" id="IPR032834">
    <property type="entry name" value="NatK-like_C"/>
</dbReference>
<dbReference type="RefSeq" id="WP_367285981.1">
    <property type="nucleotide sequence ID" value="NZ_JBBMEZ010000009.1"/>
</dbReference>
<dbReference type="InterPro" id="IPR036890">
    <property type="entry name" value="HATPase_C_sf"/>
</dbReference>
<name>A0ABV1F887_9FIRM</name>
<organism evidence="2 3">
    <name type="scientific">Ruminococcoides intestinale</name>
    <dbReference type="NCBI Taxonomy" id="3133162"/>
    <lineage>
        <taxon>Bacteria</taxon>
        <taxon>Bacillati</taxon>
        <taxon>Bacillota</taxon>
        <taxon>Clostridia</taxon>
        <taxon>Eubacteriales</taxon>
        <taxon>Oscillospiraceae</taxon>
        <taxon>Ruminococcoides</taxon>
    </lineage>
</organism>
<comment type="caution">
    <text evidence="2">The sequence shown here is derived from an EMBL/GenBank/DDBJ whole genome shotgun (WGS) entry which is preliminary data.</text>
</comment>